<dbReference type="GO" id="GO:0016829">
    <property type="term" value="F:lyase activity"/>
    <property type="evidence" value="ECO:0007669"/>
    <property type="project" value="UniProtKB-KW"/>
</dbReference>
<dbReference type="GO" id="GO:0051701">
    <property type="term" value="P:biological process involved in interaction with host"/>
    <property type="evidence" value="ECO:0007669"/>
    <property type="project" value="UniProtKB-ARBA"/>
</dbReference>
<dbReference type="SUPFAM" id="SSF51126">
    <property type="entry name" value="Pectin lyase-like"/>
    <property type="match status" value="1"/>
</dbReference>
<feature type="domain" description="Rhamnogalacturonase A/B/Epimerase-like pectate lyase" evidence="3">
    <location>
        <begin position="70"/>
        <end position="138"/>
    </location>
</feature>
<dbReference type="Gene3D" id="2.160.20.10">
    <property type="entry name" value="Single-stranded right-handed beta-helix, Pectin lyase-like"/>
    <property type="match status" value="1"/>
</dbReference>
<dbReference type="InterPro" id="IPR012334">
    <property type="entry name" value="Pectin_lyas_fold"/>
</dbReference>
<keyword evidence="6" id="KW-0456">Lyase</keyword>
<organism evidence="6">
    <name type="scientific">uncultured Caudovirales phage</name>
    <dbReference type="NCBI Taxonomy" id="2100421"/>
    <lineage>
        <taxon>Viruses</taxon>
        <taxon>Duplodnaviria</taxon>
        <taxon>Heunggongvirae</taxon>
        <taxon>Uroviricota</taxon>
        <taxon>Caudoviricetes</taxon>
        <taxon>Peduoviridae</taxon>
        <taxon>Maltschvirus</taxon>
        <taxon>Maltschvirus maltsch</taxon>
    </lineage>
</organism>
<protein>
    <submittedName>
        <fullName evidence="6">Pectate lyase superfamily protein</fullName>
    </submittedName>
</protein>
<dbReference type="InterPro" id="IPR024535">
    <property type="entry name" value="RHGA/B-epi-like_pectate_lyase"/>
</dbReference>
<dbReference type="EMBL" id="LR798390">
    <property type="protein sequence ID" value="CAB5228871.1"/>
    <property type="molecule type" value="Genomic_DNA"/>
</dbReference>
<dbReference type="EMBL" id="LR797298">
    <property type="protein sequence ID" value="CAB4200438.1"/>
    <property type="molecule type" value="Genomic_DNA"/>
</dbReference>
<accession>A0A6J7XDN4</accession>
<dbReference type="GO" id="GO:0044423">
    <property type="term" value="C:virion component"/>
    <property type="evidence" value="ECO:0007669"/>
    <property type="project" value="UniProtKB-KW"/>
</dbReference>
<proteinExistence type="predicted"/>
<dbReference type="EMBL" id="LR796879">
    <property type="protein sequence ID" value="CAB4171957.1"/>
    <property type="molecule type" value="Genomic_DNA"/>
</dbReference>
<evidence type="ECO:0000313" key="4">
    <source>
        <dbReference type="EMBL" id="CAB4171957.1"/>
    </source>
</evidence>
<dbReference type="InterPro" id="IPR011050">
    <property type="entry name" value="Pectin_lyase_fold/virulence"/>
</dbReference>
<dbReference type="GO" id="GO:0019058">
    <property type="term" value="P:viral life cycle"/>
    <property type="evidence" value="ECO:0007669"/>
    <property type="project" value="UniProtKB-ARBA"/>
</dbReference>
<evidence type="ECO:0000259" key="3">
    <source>
        <dbReference type="Pfam" id="PF12708"/>
    </source>
</evidence>
<evidence type="ECO:0000313" key="5">
    <source>
        <dbReference type="EMBL" id="CAB4200438.1"/>
    </source>
</evidence>
<dbReference type="Pfam" id="PF12708">
    <property type="entry name" value="Pect-lyase_RHGA_epim"/>
    <property type="match status" value="1"/>
</dbReference>
<evidence type="ECO:0000313" key="6">
    <source>
        <dbReference type="EMBL" id="CAB5228871.1"/>
    </source>
</evidence>
<comment type="subcellular location">
    <subcellularLocation>
        <location evidence="1">Virion</location>
    </subcellularLocation>
</comment>
<evidence type="ECO:0000256" key="2">
    <source>
        <dbReference type="ARBA" id="ARBA00022844"/>
    </source>
</evidence>
<name>A0A6J7XDN4_9CAUD</name>
<keyword evidence="2" id="KW-0946">Virion</keyword>
<gene>
    <name evidence="5" type="ORF">UFOVP1345_42</name>
    <name evidence="6" type="ORF">UFOVP1542_42</name>
    <name evidence="4" type="ORF">UFOVP920_42</name>
</gene>
<evidence type="ECO:0000256" key="1">
    <source>
        <dbReference type="ARBA" id="ARBA00004328"/>
    </source>
</evidence>
<sequence length="515" mass="53722">MATVLIQNLTAATTPLTGAELIPLVQGGITKQTAMTNALAQPYYAKTTAENTAGVTPTNYAIPSHDATGFVNAKRYGAVGDGSTDSTTALANALLVAIGSNCPLYIPGASSWYKSTSPLAVTASVQIVGGGSAETTIRFFNCDGIDISASVNDVAIERMEIFSVDGSGAADPKTNIGIDVNGGSGTACNRIVTRDLYMRGWATCIDYSYTWTSRIDTVTMLNCTTGVRYFGQSVNDTISNSSISANSGSYCIRTVKDGAVKGEGLLVSNTLLASGTYGVSSDGFLFMRFSNCTIDLITDTAFDLTNVIDFGVHNSWIYAANYGVFFRDLSVDVVQKASLSGNDIMVTDANAKAVRIGAHNIGISITGGALTSGPSGTGRCLYIDTLASDVSITGTYLANAGPNPSIFNAGSLFTYAALTGSFSLQNNTFPTIASATALPIPVVGDVFHVSGTTTITSATPSYQSGRRITLIFDGALTLTDGSNLRLAGNFVTTADDTITLVCDESYYYETSRSVN</sequence>
<reference evidence="6" key="1">
    <citation type="submission" date="2020-05" db="EMBL/GenBank/DDBJ databases">
        <authorList>
            <person name="Chiriac C."/>
            <person name="Salcher M."/>
            <person name="Ghai R."/>
            <person name="Kavagutti S V."/>
        </authorList>
    </citation>
    <scope>NUCLEOTIDE SEQUENCE</scope>
</reference>